<feature type="transmembrane region" description="Helical" evidence="1">
    <location>
        <begin position="39"/>
        <end position="62"/>
    </location>
</feature>
<protein>
    <recommendedName>
        <fullName evidence="4">PIG-L family deacetylase</fullName>
    </recommendedName>
</protein>
<evidence type="ECO:0000313" key="3">
    <source>
        <dbReference type="Proteomes" id="UP000229502"/>
    </source>
</evidence>
<dbReference type="Gene3D" id="3.40.50.10320">
    <property type="entry name" value="LmbE-like"/>
    <property type="match status" value="1"/>
</dbReference>
<accession>A0A2M6YRX5</accession>
<keyword evidence="1" id="KW-0812">Transmembrane</keyword>
<sequence>MLPEYIREVLSKFLYKLYYCFVRRLFSWSSSLVLKYKKFLVVIFLIWGFWTFGLGLLGGLFLTKGGLDILPEIKNEDRVLILAPHIDDETIGAGGLIQRALGNKAKVKVVYFTNGDDNLLSAVEEERKTSVSSDEFITLGETRMQEGGAAMKILGLGNEDLIFLGYPDRGLLPMLGKYYTAPFTSRGTKFNHSPYRDTYKLEELYTGENLQTDLQEIVNSFKPTIIIVSHPRDGHPDHRAVFQYLERVLNGKHQGIRVFAYLVHFSLYPPEKKLQKNLFLFPPKRLFTKVGWFSLELSETEENKKLDVIGQYKSQKSPKFYDFLDCFVKRNEIFEEF</sequence>
<dbReference type="InterPro" id="IPR003737">
    <property type="entry name" value="GlcNAc_PI_deacetylase-related"/>
</dbReference>
<dbReference type="Pfam" id="PF02585">
    <property type="entry name" value="PIG-L"/>
    <property type="match status" value="1"/>
</dbReference>
<proteinExistence type="predicted"/>
<dbReference type="EMBL" id="PEWZ01000033">
    <property type="protein sequence ID" value="PIU36207.1"/>
    <property type="molecule type" value="Genomic_DNA"/>
</dbReference>
<reference evidence="3" key="1">
    <citation type="submission" date="2017-09" db="EMBL/GenBank/DDBJ databases">
        <title>Depth-based differentiation of microbial function through sediment-hosted aquifers and enrichment of novel symbionts in the deep terrestrial subsurface.</title>
        <authorList>
            <person name="Probst A.J."/>
            <person name="Ladd B."/>
            <person name="Jarett J.K."/>
            <person name="Geller-Mcgrath D.E."/>
            <person name="Sieber C.M.K."/>
            <person name="Emerson J.B."/>
            <person name="Anantharaman K."/>
            <person name="Thomas B.C."/>
            <person name="Malmstrom R."/>
            <person name="Stieglmeier M."/>
            <person name="Klingl A."/>
            <person name="Woyke T."/>
            <person name="Ryan C.M."/>
            <person name="Banfield J.F."/>
        </authorList>
    </citation>
    <scope>NUCLEOTIDE SEQUENCE [LARGE SCALE GENOMIC DNA]</scope>
</reference>
<organism evidence="2 3">
    <name type="scientific">Candidatus Shapirobacteria bacterium CG07_land_8_20_14_0_80_39_18</name>
    <dbReference type="NCBI Taxonomy" id="1974882"/>
    <lineage>
        <taxon>Bacteria</taxon>
        <taxon>Candidatus Shapironibacteriota</taxon>
    </lineage>
</organism>
<dbReference type="InterPro" id="IPR024078">
    <property type="entry name" value="LmbE-like_dom_sf"/>
</dbReference>
<dbReference type="SUPFAM" id="SSF102588">
    <property type="entry name" value="LmbE-like"/>
    <property type="match status" value="1"/>
</dbReference>
<dbReference type="PANTHER" id="PTHR12993:SF11">
    <property type="entry name" value="N-ACETYLGLUCOSAMINYL-PHOSPHATIDYLINOSITOL DE-N-ACETYLASE"/>
    <property type="match status" value="1"/>
</dbReference>
<evidence type="ECO:0008006" key="4">
    <source>
        <dbReference type="Google" id="ProtNLM"/>
    </source>
</evidence>
<evidence type="ECO:0000313" key="2">
    <source>
        <dbReference type="EMBL" id="PIU36207.1"/>
    </source>
</evidence>
<dbReference type="Proteomes" id="UP000229502">
    <property type="component" value="Unassembled WGS sequence"/>
</dbReference>
<comment type="caution">
    <text evidence="2">The sequence shown here is derived from an EMBL/GenBank/DDBJ whole genome shotgun (WGS) entry which is preliminary data.</text>
</comment>
<keyword evidence="1" id="KW-0472">Membrane</keyword>
<gene>
    <name evidence="2" type="ORF">COT03_00590</name>
</gene>
<dbReference type="GO" id="GO:0016811">
    <property type="term" value="F:hydrolase activity, acting on carbon-nitrogen (but not peptide) bonds, in linear amides"/>
    <property type="evidence" value="ECO:0007669"/>
    <property type="project" value="TreeGrafter"/>
</dbReference>
<dbReference type="PANTHER" id="PTHR12993">
    <property type="entry name" value="N-ACETYLGLUCOSAMINYL-PHOSPHATIDYLINOSITOL DE-N-ACETYLASE-RELATED"/>
    <property type="match status" value="1"/>
</dbReference>
<evidence type="ECO:0000256" key="1">
    <source>
        <dbReference type="SAM" id="Phobius"/>
    </source>
</evidence>
<name>A0A2M6YRX5_9BACT</name>
<keyword evidence="1" id="KW-1133">Transmembrane helix</keyword>
<dbReference type="AlphaFoldDB" id="A0A2M6YRX5"/>